<comment type="caution">
    <text evidence="1">The sequence shown here is derived from an EMBL/GenBank/DDBJ whole genome shotgun (WGS) entry which is preliminary data.</text>
</comment>
<accession>A0ABR9BSC4</accession>
<keyword evidence="2" id="KW-1185">Reference proteome</keyword>
<proteinExistence type="predicted"/>
<dbReference type="RefSeq" id="WP_192017752.1">
    <property type="nucleotide sequence ID" value="NZ_JACYTP010000021.1"/>
</dbReference>
<reference evidence="1 2" key="1">
    <citation type="submission" date="2020-09" db="EMBL/GenBank/DDBJ databases">
        <title>Photobacterium sp. CAU 1568 isolated from sand of Sido Beach.</title>
        <authorList>
            <person name="Kim W."/>
        </authorList>
    </citation>
    <scope>NUCLEOTIDE SEQUENCE [LARGE SCALE GENOMIC DNA]</scope>
    <source>
        <strain evidence="1 2">CAU 1568</strain>
    </source>
</reference>
<organism evidence="1 2">
    <name type="scientific">Photobacterium arenosum</name>
    <dbReference type="NCBI Taxonomy" id="2774143"/>
    <lineage>
        <taxon>Bacteria</taxon>
        <taxon>Pseudomonadati</taxon>
        <taxon>Pseudomonadota</taxon>
        <taxon>Gammaproteobacteria</taxon>
        <taxon>Vibrionales</taxon>
        <taxon>Vibrionaceae</taxon>
        <taxon>Photobacterium</taxon>
    </lineage>
</organism>
<name>A0ABR9BSC4_9GAMM</name>
<sequence length="67" mass="7765">MTRSISWQAIDFIVEALAANTYGDDRTQVGMYLVDLVMKDRKKPLDAEQEKMVKRLLAEASQIRNEY</sequence>
<gene>
    <name evidence="1" type="ORF">IFO68_21110</name>
</gene>
<evidence type="ECO:0000313" key="1">
    <source>
        <dbReference type="EMBL" id="MBD8515183.1"/>
    </source>
</evidence>
<protein>
    <submittedName>
        <fullName evidence="1">Uncharacterized protein</fullName>
    </submittedName>
</protein>
<evidence type="ECO:0000313" key="2">
    <source>
        <dbReference type="Proteomes" id="UP000649768"/>
    </source>
</evidence>
<dbReference type="Proteomes" id="UP000649768">
    <property type="component" value="Unassembled WGS sequence"/>
</dbReference>
<dbReference type="EMBL" id="JACYTP010000021">
    <property type="protein sequence ID" value="MBD8515183.1"/>
    <property type="molecule type" value="Genomic_DNA"/>
</dbReference>